<dbReference type="Gene3D" id="1.10.10.10">
    <property type="entry name" value="Winged helix-like DNA-binding domain superfamily/Winged helix DNA-binding domain"/>
    <property type="match status" value="1"/>
</dbReference>
<dbReference type="InterPro" id="IPR036388">
    <property type="entry name" value="WH-like_DNA-bd_sf"/>
</dbReference>
<evidence type="ECO:0000313" key="2">
    <source>
        <dbReference type="EMBL" id="MCC3298321.1"/>
    </source>
</evidence>
<feature type="domain" description="HTH marR-type" evidence="1">
    <location>
        <begin position="1"/>
        <end position="148"/>
    </location>
</feature>
<dbReference type="InterPro" id="IPR000835">
    <property type="entry name" value="HTH_MarR-typ"/>
</dbReference>
<dbReference type="PRINTS" id="PR00598">
    <property type="entry name" value="HTHMARR"/>
</dbReference>
<sequence>MTTNALQESRTPGTAPGDLGWALGTLAGCYQSRTEAALAGTPGGLRGFQVLSAVVRLDLPNQQALGAHLGIDRTVLTYLIDALAEAGEVMRVPDPADRRARKVVATSAGLERLESSERSVAAEEEALLSTLDPAEAREFRSLLHRLASRAHQPGRSVSDGPDAP</sequence>
<dbReference type="Proteomes" id="UP001139158">
    <property type="component" value="Unassembled WGS sequence"/>
</dbReference>
<reference evidence="2" key="1">
    <citation type="submission" date="2021-10" db="EMBL/GenBank/DDBJ databases">
        <title>Novel species in genus Arthrobacter.</title>
        <authorList>
            <person name="Liu Y."/>
        </authorList>
    </citation>
    <scope>NUCLEOTIDE SEQUENCE</scope>
    <source>
        <strain evidence="2">Zg-Y453</strain>
    </source>
</reference>
<dbReference type="PANTHER" id="PTHR33164">
    <property type="entry name" value="TRANSCRIPTIONAL REGULATOR, MARR FAMILY"/>
    <property type="match status" value="1"/>
</dbReference>
<keyword evidence="3" id="KW-1185">Reference proteome</keyword>
<dbReference type="PROSITE" id="PS50995">
    <property type="entry name" value="HTH_MARR_2"/>
    <property type="match status" value="1"/>
</dbReference>
<dbReference type="SMART" id="SM00347">
    <property type="entry name" value="HTH_MARR"/>
    <property type="match status" value="1"/>
</dbReference>
<evidence type="ECO:0000313" key="3">
    <source>
        <dbReference type="Proteomes" id="UP001139158"/>
    </source>
</evidence>
<dbReference type="RefSeq" id="WP_227896194.1">
    <property type="nucleotide sequence ID" value="NZ_CP099466.1"/>
</dbReference>
<organism evidence="2 3">
    <name type="scientific">Arthrobacter caoxuetaonis</name>
    <dbReference type="NCBI Taxonomy" id="2886935"/>
    <lineage>
        <taxon>Bacteria</taxon>
        <taxon>Bacillati</taxon>
        <taxon>Actinomycetota</taxon>
        <taxon>Actinomycetes</taxon>
        <taxon>Micrococcales</taxon>
        <taxon>Micrococcaceae</taxon>
        <taxon>Arthrobacter</taxon>
    </lineage>
</organism>
<protein>
    <submittedName>
        <fullName evidence="2">MarR family winged helix-turn-helix transcriptional regulator</fullName>
    </submittedName>
</protein>
<dbReference type="GO" id="GO:0003700">
    <property type="term" value="F:DNA-binding transcription factor activity"/>
    <property type="evidence" value="ECO:0007669"/>
    <property type="project" value="InterPro"/>
</dbReference>
<dbReference type="Pfam" id="PF12802">
    <property type="entry name" value="MarR_2"/>
    <property type="match status" value="1"/>
</dbReference>
<comment type="caution">
    <text evidence="2">The sequence shown here is derived from an EMBL/GenBank/DDBJ whole genome shotgun (WGS) entry which is preliminary data.</text>
</comment>
<accession>A0A9X1MEV9</accession>
<proteinExistence type="predicted"/>
<gene>
    <name evidence="2" type="ORF">LJ757_10950</name>
</gene>
<dbReference type="InterPro" id="IPR036390">
    <property type="entry name" value="WH_DNA-bd_sf"/>
</dbReference>
<dbReference type="AlphaFoldDB" id="A0A9X1MEV9"/>
<dbReference type="InterPro" id="IPR039422">
    <property type="entry name" value="MarR/SlyA-like"/>
</dbReference>
<dbReference type="SUPFAM" id="SSF46785">
    <property type="entry name" value="Winged helix' DNA-binding domain"/>
    <property type="match status" value="1"/>
</dbReference>
<evidence type="ECO:0000259" key="1">
    <source>
        <dbReference type="PROSITE" id="PS50995"/>
    </source>
</evidence>
<dbReference type="GO" id="GO:0006950">
    <property type="term" value="P:response to stress"/>
    <property type="evidence" value="ECO:0007669"/>
    <property type="project" value="TreeGrafter"/>
</dbReference>
<dbReference type="PANTHER" id="PTHR33164:SF43">
    <property type="entry name" value="HTH-TYPE TRANSCRIPTIONAL REPRESSOR YETL"/>
    <property type="match status" value="1"/>
</dbReference>
<dbReference type="EMBL" id="JAJFZV010000011">
    <property type="protein sequence ID" value="MCC3298321.1"/>
    <property type="molecule type" value="Genomic_DNA"/>
</dbReference>
<name>A0A9X1MEV9_9MICC</name>